<dbReference type="HAMAP" id="MF_00500">
    <property type="entry name" value="Ribosomal_bS20"/>
    <property type="match status" value="1"/>
</dbReference>
<evidence type="ECO:0000256" key="5">
    <source>
        <dbReference type="ARBA" id="ARBA00035136"/>
    </source>
</evidence>
<protein>
    <recommendedName>
        <fullName evidence="5 6">Small ribosomal subunit protein bS20</fullName>
    </recommendedName>
</protein>
<dbReference type="InterPro" id="IPR036510">
    <property type="entry name" value="Ribosomal_bS20_sf"/>
</dbReference>
<dbReference type="GO" id="GO:0019843">
    <property type="term" value="F:rRNA binding"/>
    <property type="evidence" value="ECO:0007669"/>
    <property type="project" value="UniProtKB-UniRule"/>
</dbReference>
<organism evidence="7 8">
    <name type="scientific">Candidatus Curtissbacteria bacterium RBG_13_35_7</name>
    <dbReference type="NCBI Taxonomy" id="1797705"/>
    <lineage>
        <taxon>Bacteria</taxon>
        <taxon>Candidatus Curtissiibacteriota</taxon>
    </lineage>
</organism>
<keyword evidence="4 6" id="KW-0687">Ribonucleoprotein</keyword>
<dbReference type="GO" id="GO:0005840">
    <property type="term" value="C:ribosome"/>
    <property type="evidence" value="ECO:0007669"/>
    <property type="project" value="UniProtKB-KW"/>
</dbReference>
<evidence type="ECO:0000256" key="4">
    <source>
        <dbReference type="ARBA" id="ARBA00023274"/>
    </source>
</evidence>
<evidence type="ECO:0000313" key="8">
    <source>
        <dbReference type="Proteomes" id="UP000176317"/>
    </source>
</evidence>
<keyword evidence="3 6" id="KW-0689">Ribosomal protein</keyword>
<dbReference type="GO" id="GO:0003735">
    <property type="term" value="F:structural constituent of ribosome"/>
    <property type="evidence" value="ECO:0007669"/>
    <property type="project" value="InterPro"/>
</dbReference>
<comment type="similarity">
    <text evidence="6">Belongs to the bacterial ribosomal protein bS20 family.</text>
</comment>
<dbReference type="NCBIfam" id="TIGR00029">
    <property type="entry name" value="S20"/>
    <property type="match status" value="1"/>
</dbReference>
<dbReference type="AlphaFoldDB" id="A0A1F5G0H8"/>
<comment type="caution">
    <text evidence="7">The sequence shown here is derived from an EMBL/GenBank/DDBJ whole genome shotgun (WGS) entry which is preliminary data.</text>
</comment>
<proteinExistence type="inferred from homology"/>
<reference evidence="7 8" key="1">
    <citation type="journal article" date="2016" name="Nat. Commun.">
        <title>Thousands of microbial genomes shed light on interconnected biogeochemical processes in an aquifer system.</title>
        <authorList>
            <person name="Anantharaman K."/>
            <person name="Brown C.T."/>
            <person name="Hug L.A."/>
            <person name="Sharon I."/>
            <person name="Castelle C.J."/>
            <person name="Probst A.J."/>
            <person name="Thomas B.C."/>
            <person name="Singh A."/>
            <person name="Wilkins M.J."/>
            <person name="Karaoz U."/>
            <person name="Brodie E.L."/>
            <person name="Williams K.H."/>
            <person name="Hubbard S.S."/>
            <person name="Banfield J.F."/>
        </authorList>
    </citation>
    <scope>NUCLEOTIDE SEQUENCE [LARGE SCALE GENOMIC DNA]</scope>
</reference>
<dbReference type="GO" id="GO:1990904">
    <property type="term" value="C:ribonucleoprotein complex"/>
    <property type="evidence" value="ECO:0007669"/>
    <property type="project" value="UniProtKB-KW"/>
</dbReference>
<dbReference type="EMBL" id="MFAT01000070">
    <property type="protein sequence ID" value="OGD85380.1"/>
    <property type="molecule type" value="Genomic_DNA"/>
</dbReference>
<dbReference type="InterPro" id="IPR002583">
    <property type="entry name" value="Ribosomal_bS20"/>
</dbReference>
<evidence type="ECO:0000256" key="6">
    <source>
        <dbReference type="HAMAP-Rule" id="MF_00500"/>
    </source>
</evidence>
<dbReference type="GO" id="GO:0006412">
    <property type="term" value="P:translation"/>
    <property type="evidence" value="ECO:0007669"/>
    <property type="project" value="UniProtKB-UniRule"/>
</dbReference>
<dbReference type="Gene3D" id="1.20.58.110">
    <property type="entry name" value="Ribosomal protein S20"/>
    <property type="match status" value="1"/>
</dbReference>
<name>A0A1F5G0H8_9BACT</name>
<dbReference type="Pfam" id="PF01649">
    <property type="entry name" value="Ribosomal_S20p"/>
    <property type="match status" value="1"/>
</dbReference>
<dbReference type="SUPFAM" id="SSF46992">
    <property type="entry name" value="Ribosomal protein S20"/>
    <property type="match status" value="1"/>
</dbReference>
<keyword evidence="2 6" id="KW-0694">RNA-binding</keyword>
<gene>
    <name evidence="6" type="primary">rpsT</name>
    <name evidence="7" type="ORF">A2164_04415</name>
</gene>
<evidence type="ECO:0000256" key="1">
    <source>
        <dbReference type="ARBA" id="ARBA00022730"/>
    </source>
</evidence>
<evidence type="ECO:0000256" key="3">
    <source>
        <dbReference type="ARBA" id="ARBA00022980"/>
    </source>
</evidence>
<keyword evidence="1 6" id="KW-0699">rRNA-binding</keyword>
<evidence type="ECO:0000313" key="7">
    <source>
        <dbReference type="EMBL" id="OGD85380.1"/>
    </source>
</evidence>
<comment type="function">
    <text evidence="6">Binds directly to 16S ribosomal RNA.</text>
</comment>
<evidence type="ECO:0000256" key="2">
    <source>
        <dbReference type="ARBA" id="ARBA00022884"/>
    </source>
</evidence>
<sequence>MPVTKQAIKKVRQDKHKAVYNLRRKNAYKKAVKDYLKNPTEVGLKLVFKTVDKASKTNVIHKNKAARIKSRLSKKLGMKSKPTLIKKKVVKKIAQKKHKVKVKKSL</sequence>
<dbReference type="Proteomes" id="UP000176317">
    <property type="component" value="Unassembled WGS sequence"/>
</dbReference>
<accession>A0A1F5G0H8</accession>